<protein>
    <submittedName>
        <fullName evidence="4">Glyoxylate/hydroxypyruvate reductase A</fullName>
    </submittedName>
</protein>
<sequence length="310" mass="33498">MSIVVYLPSPKTSAKWVARLQTVLPEAEVVSGHEPFDAAQVEYAAVWQPAHGFLAGLPNLKAIVSLAAGVDHLAADPELPRQIPVIRTIGSDLTQRMREYVAMQVLNLHRGMPEMLASAQQAKWAPIVAPVAGQRKVGILGLGNLGAAAAALLAQIGFETRGWARSPKDIAQVTCHHGPEGLKRFLQDCEIVVNLLPLTPETRHILDASLFQALPKGACLVNCGRGDHLHEADLLAALDNGQIAHAILDAFPIEPLPEEHPFWTHPNVTVTPHIASQVDPDTGSRIIAENIRQFAKDGRCGDMADMQRGY</sequence>
<dbReference type="SUPFAM" id="SSF52283">
    <property type="entry name" value="Formate/glycerate dehydrogenase catalytic domain-like"/>
    <property type="match status" value="1"/>
</dbReference>
<keyword evidence="4" id="KW-0614">Plasmid</keyword>
<evidence type="ECO:0000313" key="4">
    <source>
        <dbReference type="EMBL" id="WRY35683.1"/>
    </source>
</evidence>
<evidence type="ECO:0000256" key="1">
    <source>
        <dbReference type="ARBA" id="ARBA00023002"/>
    </source>
</evidence>
<dbReference type="PANTHER" id="PTHR43333:SF1">
    <property type="entry name" value="D-ISOMER SPECIFIC 2-HYDROXYACID DEHYDROGENASE NAD-BINDING DOMAIN-CONTAINING PROTEIN"/>
    <property type="match status" value="1"/>
</dbReference>
<reference evidence="4 5" key="1">
    <citation type="submission" date="2023-09" db="EMBL/GenBank/DDBJ databases">
        <title>Thioclava shenzhenensis sp. nov., a multidrug resistant bacteria-antagonizing species isolated from coastal seawater.</title>
        <authorList>
            <person name="Long M."/>
        </authorList>
    </citation>
    <scope>NUCLEOTIDE SEQUENCE [LARGE SCALE GENOMIC DNA]</scope>
    <source>
        <strain evidence="4 5">FTW29</strain>
        <plasmid evidence="4 5">unnamed2</plasmid>
    </source>
</reference>
<keyword evidence="2" id="KW-0520">NAD</keyword>
<evidence type="ECO:0000313" key="5">
    <source>
        <dbReference type="Proteomes" id="UP001623290"/>
    </source>
</evidence>
<keyword evidence="5" id="KW-1185">Reference proteome</keyword>
<dbReference type="InterPro" id="IPR036291">
    <property type="entry name" value="NAD(P)-bd_dom_sf"/>
</dbReference>
<gene>
    <name evidence="4" type="ORF">RPE78_17695</name>
</gene>
<evidence type="ECO:0000259" key="3">
    <source>
        <dbReference type="Pfam" id="PF02826"/>
    </source>
</evidence>
<feature type="domain" description="D-isomer specific 2-hydroxyacid dehydrogenase NAD-binding" evidence="3">
    <location>
        <begin position="103"/>
        <end position="275"/>
    </location>
</feature>
<dbReference type="SUPFAM" id="SSF51735">
    <property type="entry name" value="NAD(P)-binding Rossmann-fold domains"/>
    <property type="match status" value="1"/>
</dbReference>
<dbReference type="PANTHER" id="PTHR43333">
    <property type="entry name" value="2-HACID_DH_C DOMAIN-CONTAINING PROTEIN"/>
    <property type="match status" value="1"/>
</dbReference>
<dbReference type="InterPro" id="IPR006140">
    <property type="entry name" value="D-isomer_DH_NAD-bd"/>
</dbReference>
<accession>A0ABZ1E4P7</accession>
<name>A0ABZ1E4P7_9RHOB</name>
<dbReference type="Gene3D" id="3.40.50.720">
    <property type="entry name" value="NAD(P)-binding Rossmann-like Domain"/>
    <property type="match status" value="2"/>
</dbReference>
<dbReference type="RefSeq" id="WP_330629422.1">
    <property type="nucleotide sequence ID" value="NZ_CP135445.1"/>
</dbReference>
<dbReference type="Pfam" id="PF02826">
    <property type="entry name" value="2-Hacid_dh_C"/>
    <property type="match status" value="1"/>
</dbReference>
<dbReference type="Proteomes" id="UP001623290">
    <property type="component" value="Plasmid unnamed2"/>
</dbReference>
<evidence type="ECO:0000256" key="2">
    <source>
        <dbReference type="ARBA" id="ARBA00023027"/>
    </source>
</evidence>
<keyword evidence="1" id="KW-0560">Oxidoreductase</keyword>
<dbReference type="CDD" id="cd12164">
    <property type="entry name" value="GDH_like_2"/>
    <property type="match status" value="1"/>
</dbReference>
<geneLocation type="plasmid" evidence="4 5">
    <name>unnamed2</name>
</geneLocation>
<proteinExistence type="predicted"/>
<organism evidence="4 5">
    <name type="scientific">Thioclava litoralis</name>
    <dbReference type="NCBI Taxonomy" id="3076557"/>
    <lineage>
        <taxon>Bacteria</taxon>
        <taxon>Pseudomonadati</taxon>
        <taxon>Pseudomonadota</taxon>
        <taxon>Alphaproteobacteria</taxon>
        <taxon>Rhodobacterales</taxon>
        <taxon>Paracoccaceae</taxon>
        <taxon>Thioclava</taxon>
    </lineage>
</organism>
<dbReference type="EMBL" id="CP135445">
    <property type="protein sequence ID" value="WRY35683.1"/>
    <property type="molecule type" value="Genomic_DNA"/>
</dbReference>